<feature type="compositionally biased region" description="Polar residues" evidence="1">
    <location>
        <begin position="418"/>
        <end position="449"/>
    </location>
</feature>
<feature type="region of interest" description="Disordered" evidence="1">
    <location>
        <begin position="417"/>
        <end position="552"/>
    </location>
</feature>
<evidence type="ECO:0000256" key="1">
    <source>
        <dbReference type="SAM" id="MobiDB-lite"/>
    </source>
</evidence>
<feature type="compositionally biased region" description="Polar residues" evidence="1">
    <location>
        <begin position="903"/>
        <end position="914"/>
    </location>
</feature>
<protein>
    <submittedName>
        <fullName evidence="2">Uncharacterized protein</fullName>
    </submittedName>
</protein>
<organism evidence="2 3">
    <name type="scientific">Bombardia bombarda</name>
    <dbReference type="NCBI Taxonomy" id="252184"/>
    <lineage>
        <taxon>Eukaryota</taxon>
        <taxon>Fungi</taxon>
        <taxon>Dikarya</taxon>
        <taxon>Ascomycota</taxon>
        <taxon>Pezizomycotina</taxon>
        <taxon>Sordariomycetes</taxon>
        <taxon>Sordariomycetidae</taxon>
        <taxon>Sordariales</taxon>
        <taxon>Lasiosphaeriaceae</taxon>
        <taxon>Bombardia</taxon>
    </lineage>
</organism>
<feature type="compositionally biased region" description="Polar residues" evidence="1">
    <location>
        <begin position="870"/>
        <end position="890"/>
    </location>
</feature>
<feature type="region of interest" description="Disordered" evidence="1">
    <location>
        <begin position="1"/>
        <end position="136"/>
    </location>
</feature>
<feature type="compositionally biased region" description="Low complexity" evidence="1">
    <location>
        <begin position="80"/>
        <end position="90"/>
    </location>
</feature>
<comment type="caution">
    <text evidence="2">The sequence shown here is derived from an EMBL/GenBank/DDBJ whole genome shotgun (WGS) entry which is preliminary data.</text>
</comment>
<feature type="compositionally biased region" description="Polar residues" evidence="1">
    <location>
        <begin position="1060"/>
        <end position="1073"/>
    </location>
</feature>
<evidence type="ECO:0000313" key="3">
    <source>
        <dbReference type="Proteomes" id="UP001174934"/>
    </source>
</evidence>
<feature type="compositionally biased region" description="Low complexity" evidence="1">
    <location>
        <begin position="1"/>
        <end position="23"/>
    </location>
</feature>
<feature type="compositionally biased region" description="Pro residues" evidence="1">
    <location>
        <begin position="24"/>
        <end position="34"/>
    </location>
</feature>
<accession>A0AA40BVE7</accession>
<proteinExistence type="predicted"/>
<feature type="compositionally biased region" description="Low complexity" evidence="1">
    <location>
        <begin position="49"/>
        <end position="63"/>
    </location>
</feature>
<feature type="region of interest" description="Disordered" evidence="1">
    <location>
        <begin position="713"/>
        <end position="737"/>
    </location>
</feature>
<gene>
    <name evidence="2" type="ORF">B0T17DRAFT_376233</name>
</gene>
<name>A0AA40BVE7_9PEZI</name>
<keyword evidence="3" id="KW-1185">Reference proteome</keyword>
<feature type="region of interest" description="Disordered" evidence="1">
    <location>
        <begin position="847"/>
        <end position="914"/>
    </location>
</feature>
<feature type="region of interest" description="Disordered" evidence="1">
    <location>
        <begin position="354"/>
        <end position="386"/>
    </location>
</feature>
<feature type="region of interest" description="Disordered" evidence="1">
    <location>
        <begin position="1052"/>
        <end position="1084"/>
    </location>
</feature>
<feature type="compositionally biased region" description="Basic and acidic residues" evidence="1">
    <location>
        <begin position="1074"/>
        <end position="1084"/>
    </location>
</feature>
<feature type="compositionally biased region" description="Low complexity" evidence="1">
    <location>
        <begin position="540"/>
        <end position="551"/>
    </location>
</feature>
<feature type="compositionally biased region" description="Pro residues" evidence="1">
    <location>
        <begin position="454"/>
        <end position="467"/>
    </location>
</feature>
<feature type="compositionally biased region" description="Polar residues" evidence="1">
    <location>
        <begin position="509"/>
        <end position="529"/>
    </location>
</feature>
<feature type="region of interest" description="Disordered" evidence="1">
    <location>
        <begin position="570"/>
        <end position="594"/>
    </location>
</feature>
<dbReference type="EMBL" id="JAULSR010000007">
    <property type="protein sequence ID" value="KAK0615050.1"/>
    <property type="molecule type" value="Genomic_DNA"/>
</dbReference>
<feature type="compositionally biased region" description="Polar residues" evidence="1">
    <location>
        <begin position="723"/>
        <end position="737"/>
    </location>
</feature>
<reference evidence="2" key="1">
    <citation type="submission" date="2023-06" db="EMBL/GenBank/DDBJ databases">
        <title>Genome-scale phylogeny and comparative genomics of the fungal order Sordariales.</title>
        <authorList>
            <consortium name="Lawrence Berkeley National Laboratory"/>
            <person name="Hensen N."/>
            <person name="Bonometti L."/>
            <person name="Westerberg I."/>
            <person name="Brannstrom I.O."/>
            <person name="Guillou S."/>
            <person name="Cros-Aarteil S."/>
            <person name="Calhoun S."/>
            <person name="Haridas S."/>
            <person name="Kuo A."/>
            <person name="Mondo S."/>
            <person name="Pangilinan J."/>
            <person name="Riley R."/>
            <person name="LaButti K."/>
            <person name="Andreopoulos B."/>
            <person name="Lipzen A."/>
            <person name="Chen C."/>
            <person name="Yanf M."/>
            <person name="Daum C."/>
            <person name="Ng V."/>
            <person name="Clum A."/>
            <person name="Steindorff A."/>
            <person name="Ohm R."/>
            <person name="Martin F."/>
            <person name="Silar P."/>
            <person name="Natvig D."/>
            <person name="Lalanne C."/>
            <person name="Gautier V."/>
            <person name="Ament-velasquez S.L."/>
            <person name="Kruys A."/>
            <person name="Hutchinson M.I."/>
            <person name="Powell A.J."/>
            <person name="Barry K."/>
            <person name="Miller A.N."/>
            <person name="Grigoriev I.V."/>
            <person name="Debuchy R."/>
            <person name="Gladieux P."/>
            <person name="Thoren M.H."/>
            <person name="Johannesson H."/>
        </authorList>
    </citation>
    <scope>NUCLEOTIDE SEQUENCE</scope>
    <source>
        <strain evidence="2">SMH3391-2</strain>
    </source>
</reference>
<evidence type="ECO:0000313" key="2">
    <source>
        <dbReference type="EMBL" id="KAK0615050.1"/>
    </source>
</evidence>
<dbReference type="AlphaFoldDB" id="A0AA40BVE7"/>
<dbReference type="Proteomes" id="UP001174934">
    <property type="component" value="Unassembled WGS sequence"/>
</dbReference>
<sequence>MDRGSSSQPPPGDSQLPGQQQPASSPPPLPPPLPGDQLPYDEARDMKTSSKAAPTTAPANKTAPRAETPVPIPSYVNTPTSTASGASGASQKTKTPRIKLVVRTPADTPAGNDNRSAKQAAPATAPKKKKPVASNTKVVDKGPLARATAANCRCCECSEIIHFPETIERDDMRQLTASAVASLVCANGHHACDMCELSDKRTAPIKLICGINRAMHRLLPKGWMCCKCCRRFNEKESGQRLLQLQQQQHGGGGGGEADHKNTKRTFGVCLCSHRVCETCWAVNQMCERLGSLYGGPAGALEEHRAGLIMSETETKKPPQRGGKYSEKATMEELCKEMAEFMTWMVDKAKEHEAERASASSMGGAGDTSWGADTPVGGMLISSSHGNASVPPASIFQAEAMPEASMSAVRAFKPGNSKAGFSQQLSPPTSSWPGSSELALSQPKTSQQENSQPGSSPPGPSLPGPSQPALPQLGSSQPEMLRSEEPYPGPLQPAGAQPREPYPGAFRLAESQSGSSQPEASQQEIPQSGLSDPEISRPKSSKPNSLPKSLPPGTLLPAALILDTDALASRKRAHSAGADSVRNKKQHRPSHSSSTAAYHAGLRQHSAVIVAKQSQNSNSDSGDVVSLNRGVTHAGLSQVDGRFQGVSANIQTVTNEVHAVISAAHQASNIPMPLTGGDVPVKEAEINLVQKVPQAGTSLSTSHAGALLGRVSTTPSDELLGSRQAGSTNAQPHGELSQTETANIRVDSAPVPQPNVTQPLAVAHGGATQEKSWAPMHYTPISGCDCGCRHSPGLWPNAPNIAVGVLEPQPPSPSVTSVLTTGVNSSSLGLSQLAPSPNLETAREVVMGNQSGPEDPNMRGSLPVSAPQAGKAQSATNRNAQPSARVSSSGVPQLGMFPGPNIGKTATTGVLPGSQSRPVLQQHERFLLENPHLTAPKPARAEVAEARVSKNPGTALTGPPQAQTALPTATATGWPVVPATHVMTTSVSARKMTSIASHTPKWTPLQPGMSPPAGLPPTMTQLPASSFSNVSATFTQTGGLTLPIANYNQTVGSLKSAPNYPGTTTQTSSQNHQAPSHEPRLDSGQ</sequence>